<evidence type="ECO:0000313" key="3">
    <source>
        <dbReference type="Proteomes" id="UP001330812"/>
    </source>
</evidence>
<keyword evidence="1" id="KW-0732">Signal</keyword>
<keyword evidence="3" id="KW-1185">Reference proteome</keyword>
<evidence type="ECO:0000256" key="1">
    <source>
        <dbReference type="SAM" id="SignalP"/>
    </source>
</evidence>
<reference evidence="2 3" key="1">
    <citation type="journal article" date="2015" name="Int. J. Syst. Evol. Microbiol.">
        <title>Amycolatopsis rhabdoformis sp. nov., an actinomycete isolated from a tropical forest soil.</title>
        <authorList>
            <person name="Souza W.R."/>
            <person name="Silva R.E."/>
            <person name="Goodfellow M."/>
            <person name="Busarakam K."/>
            <person name="Figueiro F.S."/>
            <person name="Ferreira D."/>
            <person name="Rodrigues-Filho E."/>
            <person name="Moraes L.A.B."/>
            <person name="Zucchi T.D."/>
        </authorList>
    </citation>
    <scope>NUCLEOTIDE SEQUENCE [LARGE SCALE GENOMIC DNA]</scope>
    <source>
        <strain evidence="2 3">NCIMB 14900</strain>
    </source>
</reference>
<feature type="chain" id="PRO_5047550174" evidence="1">
    <location>
        <begin position="28"/>
        <end position="125"/>
    </location>
</feature>
<sequence>MNTTRRIAVVGALSALAATLFTGTASAKLEKVCTAAFCNSTDGSKLYVNQVIALRQDPIKTKYGYFQVFGRGWNRPPTASGTTAAEVIHVGQQVVKGELVCLSFFAFESGKWKQVGPPACTTAPY</sequence>
<dbReference type="EMBL" id="CP142149">
    <property type="protein sequence ID" value="WSE33319.1"/>
    <property type="molecule type" value="Genomic_DNA"/>
</dbReference>
<proteinExistence type="predicted"/>
<name>A0ABZ1IIF4_9PSEU</name>
<evidence type="ECO:0000313" key="2">
    <source>
        <dbReference type="EMBL" id="WSE33319.1"/>
    </source>
</evidence>
<protein>
    <submittedName>
        <fullName evidence="2">Uncharacterized protein</fullName>
    </submittedName>
</protein>
<dbReference type="RefSeq" id="WP_326836119.1">
    <property type="nucleotide sequence ID" value="NZ_CP142149.1"/>
</dbReference>
<organism evidence="2 3">
    <name type="scientific">Amycolatopsis rhabdoformis</name>
    <dbReference type="NCBI Taxonomy" id="1448059"/>
    <lineage>
        <taxon>Bacteria</taxon>
        <taxon>Bacillati</taxon>
        <taxon>Actinomycetota</taxon>
        <taxon>Actinomycetes</taxon>
        <taxon>Pseudonocardiales</taxon>
        <taxon>Pseudonocardiaceae</taxon>
        <taxon>Amycolatopsis</taxon>
    </lineage>
</organism>
<feature type="signal peptide" evidence="1">
    <location>
        <begin position="1"/>
        <end position="27"/>
    </location>
</feature>
<accession>A0ABZ1IIF4</accession>
<dbReference type="Proteomes" id="UP001330812">
    <property type="component" value="Chromosome"/>
</dbReference>
<gene>
    <name evidence="2" type="ORF">VSH64_14545</name>
</gene>